<feature type="compositionally biased region" description="Low complexity" evidence="1">
    <location>
        <begin position="211"/>
        <end position="221"/>
    </location>
</feature>
<protein>
    <recommendedName>
        <fullName evidence="5">Integral membrane protein</fullName>
    </recommendedName>
</protein>
<feature type="transmembrane region" description="Helical" evidence="2">
    <location>
        <begin position="288"/>
        <end position="309"/>
    </location>
</feature>
<sequence length="352" mass="36424">MGIESDKLVYDYLSRVGDLAQQHQLPSGDRMRLVASLREEIDRRRSGVGGNSPAAVRRILGRIGTPDEVVASAATGSPSRGTRGTPAAGSTSSGASASAAGPAPPHEPGSGPVTDGLAPPWAALPEQRARRRVPRPRKSSAPPPAAPPAAASPPHLAGMDELGPSGSEPDWWRIEPGPFGPGDAVSGFVGGVEEPELLRPPPSRGEEGTAEETAGKAAAAEGAEEAADADAAPARRRLLSGLRLSSPLLLLAAALLAVGAVSGSWLALGLGWLFAYGSRTLTRTQAKWAVLGLPGAVAAGAVVWLWGRLDGRWGEPIPEDGMREALTDAWPWVVRGAAVASALFLVWRARRR</sequence>
<accession>A0ABT6HLN7</accession>
<evidence type="ECO:0000313" key="4">
    <source>
        <dbReference type="Proteomes" id="UP001223144"/>
    </source>
</evidence>
<feature type="compositionally biased region" description="Pro residues" evidence="1">
    <location>
        <begin position="141"/>
        <end position="151"/>
    </location>
</feature>
<feature type="region of interest" description="Disordered" evidence="1">
    <location>
        <begin position="66"/>
        <end position="231"/>
    </location>
</feature>
<evidence type="ECO:0008006" key="5">
    <source>
        <dbReference type="Google" id="ProtNLM"/>
    </source>
</evidence>
<evidence type="ECO:0000256" key="2">
    <source>
        <dbReference type="SAM" id="Phobius"/>
    </source>
</evidence>
<proteinExistence type="predicted"/>
<evidence type="ECO:0000256" key="1">
    <source>
        <dbReference type="SAM" id="MobiDB-lite"/>
    </source>
</evidence>
<keyword evidence="4" id="KW-1185">Reference proteome</keyword>
<keyword evidence="2" id="KW-1133">Transmembrane helix</keyword>
<feature type="transmembrane region" description="Helical" evidence="2">
    <location>
        <begin position="329"/>
        <end position="347"/>
    </location>
</feature>
<name>A0ABT6HLN7_9ACTN</name>
<dbReference type="RefSeq" id="WP_279927977.1">
    <property type="nucleotide sequence ID" value="NZ_JARWBG010000012.1"/>
</dbReference>
<organism evidence="3 4">
    <name type="scientific">Streptomyces chengmaiensis</name>
    <dbReference type="NCBI Taxonomy" id="3040919"/>
    <lineage>
        <taxon>Bacteria</taxon>
        <taxon>Bacillati</taxon>
        <taxon>Actinomycetota</taxon>
        <taxon>Actinomycetes</taxon>
        <taxon>Kitasatosporales</taxon>
        <taxon>Streptomycetaceae</taxon>
        <taxon>Streptomyces</taxon>
    </lineage>
</organism>
<evidence type="ECO:0000313" key="3">
    <source>
        <dbReference type="EMBL" id="MDH2389651.1"/>
    </source>
</evidence>
<keyword evidence="2" id="KW-0812">Transmembrane</keyword>
<feature type="transmembrane region" description="Helical" evidence="2">
    <location>
        <begin position="248"/>
        <end position="276"/>
    </location>
</feature>
<reference evidence="3 4" key="1">
    <citation type="submission" date="2023-04" db="EMBL/GenBank/DDBJ databases">
        <title>Streptomyces chengmaiensis sp. nov. isolated from the stem of mangrove plant in Hainan.</title>
        <authorList>
            <person name="Huang X."/>
            <person name="Zhou S."/>
            <person name="Chu X."/>
            <person name="Xie Y."/>
            <person name="Lin Y."/>
        </authorList>
    </citation>
    <scope>NUCLEOTIDE SEQUENCE [LARGE SCALE GENOMIC DNA]</scope>
    <source>
        <strain evidence="3 4">HNM0663</strain>
    </source>
</reference>
<comment type="caution">
    <text evidence="3">The sequence shown here is derived from an EMBL/GenBank/DDBJ whole genome shotgun (WGS) entry which is preliminary data.</text>
</comment>
<feature type="compositionally biased region" description="Low complexity" evidence="1">
    <location>
        <begin position="84"/>
        <end position="101"/>
    </location>
</feature>
<gene>
    <name evidence="3" type="ORF">QCN29_12775</name>
</gene>
<dbReference type="EMBL" id="JARWBG010000012">
    <property type="protein sequence ID" value="MDH2389651.1"/>
    <property type="molecule type" value="Genomic_DNA"/>
</dbReference>
<dbReference type="Proteomes" id="UP001223144">
    <property type="component" value="Unassembled WGS sequence"/>
</dbReference>
<keyword evidence="2" id="KW-0472">Membrane</keyword>
<feature type="compositionally biased region" description="Basic residues" evidence="1">
    <location>
        <begin position="129"/>
        <end position="138"/>
    </location>
</feature>